<evidence type="ECO:0000256" key="2">
    <source>
        <dbReference type="ARBA" id="ARBA00007362"/>
    </source>
</evidence>
<feature type="transmembrane region" description="Helical" evidence="6">
    <location>
        <begin position="50"/>
        <end position="72"/>
    </location>
</feature>
<evidence type="ECO:0000259" key="7">
    <source>
        <dbReference type="Pfam" id="PF00892"/>
    </source>
</evidence>
<dbReference type="GO" id="GO:0016020">
    <property type="term" value="C:membrane"/>
    <property type="evidence" value="ECO:0007669"/>
    <property type="project" value="UniProtKB-SubCell"/>
</dbReference>
<evidence type="ECO:0000313" key="8">
    <source>
        <dbReference type="EMBL" id="BAY53986.1"/>
    </source>
</evidence>
<keyword evidence="5 6" id="KW-0472">Membrane</keyword>
<feature type="transmembrane region" description="Helical" evidence="6">
    <location>
        <begin position="119"/>
        <end position="138"/>
    </location>
</feature>
<feature type="domain" description="EamA" evidence="7">
    <location>
        <begin position="15"/>
        <end position="161"/>
    </location>
</feature>
<evidence type="ECO:0000313" key="9">
    <source>
        <dbReference type="Proteomes" id="UP000217895"/>
    </source>
</evidence>
<feature type="transmembrane region" description="Helical" evidence="6">
    <location>
        <begin position="175"/>
        <end position="195"/>
    </location>
</feature>
<dbReference type="Gene3D" id="1.10.3730.20">
    <property type="match status" value="1"/>
</dbReference>
<dbReference type="PANTHER" id="PTHR32322:SF2">
    <property type="entry name" value="EAMA DOMAIN-CONTAINING PROTEIN"/>
    <property type="match status" value="1"/>
</dbReference>
<dbReference type="InterPro" id="IPR050638">
    <property type="entry name" value="AA-Vitamin_Transporters"/>
</dbReference>
<organism evidence="8 9">
    <name type="scientific">Leptolyngbya boryana NIES-2135</name>
    <dbReference type="NCBI Taxonomy" id="1973484"/>
    <lineage>
        <taxon>Bacteria</taxon>
        <taxon>Bacillati</taxon>
        <taxon>Cyanobacteriota</taxon>
        <taxon>Cyanophyceae</taxon>
        <taxon>Leptolyngbyales</taxon>
        <taxon>Leptolyngbyaceae</taxon>
        <taxon>Leptolyngbya group</taxon>
        <taxon>Leptolyngbya</taxon>
    </lineage>
</organism>
<name>A0A1Z4JB58_LEPBY</name>
<proteinExistence type="inferred from homology"/>
<dbReference type="Proteomes" id="UP000217895">
    <property type="component" value="Chromosome"/>
</dbReference>
<feature type="transmembrane region" description="Helical" evidence="6">
    <location>
        <begin position="145"/>
        <end position="163"/>
    </location>
</feature>
<sequence>MTNLNRTPSQRKIPGQLYLWLAVLIFGASSAVTRKLTELGAQHFMDGHNPISLCNVLFVGNLCALLVLLILYGRQWNRANLRQLSQRNWVNLTLVAILSGAIAPALFFQALALTQVNNVVLIGRLEPPFTLALSIWLLRERSNRWEVIGTALALMGVLLTIFLQPSLQGMNFRIAGVGESLAVIGAISLAISTIISKKWLSEVPTAIYGIFRTALGTIVFFFAALVLYGSHHFVEIFSPFLWRWMLIYGVIIVVLGQSFWVRGLRASTVSTASLISSFTPIVGVFAAYWILDEAPTQAQYIGGSVILFGLFLSQMGSLQMAHRRNLPQVEPMEVENGIGFKGL</sequence>
<feature type="transmembrane region" description="Helical" evidence="6">
    <location>
        <begin position="240"/>
        <end position="260"/>
    </location>
</feature>
<accession>A0A1Z4JB58</accession>
<reference evidence="8 9" key="1">
    <citation type="submission" date="2017-06" db="EMBL/GenBank/DDBJ databases">
        <title>Genome sequencing of cyanobaciteial culture collection at National Institute for Environmental Studies (NIES).</title>
        <authorList>
            <person name="Hirose Y."/>
            <person name="Shimura Y."/>
            <person name="Fujisawa T."/>
            <person name="Nakamura Y."/>
            <person name="Kawachi M."/>
        </authorList>
    </citation>
    <scope>NUCLEOTIDE SEQUENCE [LARGE SCALE GENOMIC DNA]</scope>
    <source>
        <strain evidence="8 9">NIES-2135</strain>
    </source>
</reference>
<dbReference type="SUPFAM" id="SSF103481">
    <property type="entry name" value="Multidrug resistance efflux transporter EmrE"/>
    <property type="match status" value="2"/>
</dbReference>
<dbReference type="AlphaFoldDB" id="A0A1Z4JB58"/>
<dbReference type="EMBL" id="AP018203">
    <property type="protein sequence ID" value="BAY53986.1"/>
    <property type="molecule type" value="Genomic_DNA"/>
</dbReference>
<evidence type="ECO:0000256" key="1">
    <source>
        <dbReference type="ARBA" id="ARBA00004141"/>
    </source>
</evidence>
<comment type="similarity">
    <text evidence="2">Belongs to the EamA transporter family.</text>
</comment>
<comment type="subcellular location">
    <subcellularLocation>
        <location evidence="1">Membrane</location>
        <topology evidence="1">Multi-pass membrane protein</topology>
    </subcellularLocation>
</comment>
<protein>
    <recommendedName>
        <fullName evidence="7">EamA domain-containing protein</fullName>
    </recommendedName>
</protein>
<feature type="domain" description="EamA" evidence="7">
    <location>
        <begin position="178"/>
        <end position="313"/>
    </location>
</feature>
<feature type="transmembrane region" description="Helical" evidence="6">
    <location>
        <begin position="272"/>
        <end position="291"/>
    </location>
</feature>
<evidence type="ECO:0000256" key="4">
    <source>
        <dbReference type="ARBA" id="ARBA00022989"/>
    </source>
</evidence>
<dbReference type="InterPro" id="IPR000620">
    <property type="entry name" value="EamA_dom"/>
</dbReference>
<feature type="transmembrane region" description="Helical" evidence="6">
    <location>
        <begin position="207"/>
        <end position="228"/>
    </location>
</feature>
<dbReference type="PANTHER" id="PTHR32322">
    <property type="entry name" value="INNER MEMBRANE TRANSPORTER"/>
    <property type="match status" value="1"/>
</dbReference>
<keyword evidence="3 6" id="KW-0812">Transmembrane</keyword>
<dbReference type="InterPro" id="IPR037185">
    <property type="entry name" value="EmrE-like"/>
</dbReference>
<feature type="transmembrane region" description="Helical" evidence="6">
    <location>
        <begin position="92"/>
        <end position="113"/>
    </location>
</feature>
<keyword evidence="4 6" id="KW-1133">Transmembrane helix</keyword>
<gene>
    <name evidence="8" type="ORF">NIES2135_07990</name>
</gene>
<keyword evidence="9" id="KW-1185">Reference proteome</keyword>
<dbReference type="Pfam" id="PF00892">
    <property type="entry name" value="EamA"/>
    <property type="match status" value="2"/>
</dbReference>
<evidence type="ECO:0000256" key="6">
    <source>
        <dbReference type="SAM" id="Phobius"/>
    </source>
</evidence>
<feature type="transmembrane region" description="Helical" evidence="6">
    <location>
        <begin position="297"/>
        <end position="318"/>
    </location>
</feature>
<evidence type="ECO:0000256" key="3">
    <source>
        <dbReference type="ARBA" id="ARBA00022692"/>
    </source>
</evidence>
<evidence type="ECO:0000256" key="5">
    <source>
        <dbReference type="ARBA" id="ARBA00023136"/>
    </source>
</evidence>